<evidence type="ECO:0000256" key="1">
    <source>
        <dbReference type="ARBA" id="ARBA00004651"/>
    </source>
</evidence>
<evidence type="ECO:0000256" key="6">
    <source>
        <dbReference type="ARBA" id="ARBA00023136"/>
    </source>
</evidence>
<dbReference type="SMART" id="SM00304">
    <property type="entry name" value="HAMP"/>
    <property type="match status" value="1"/>
</dbReference>
<feature type="domain" description="HAMP" evidence="8">
    <location>
        <begin position="323"/>
        <end position="376"/>
    </location>
</feature>
<evidence type="ECO:0000256" key="2">
    <source>
        <dbReference type="ARBA" id="ARBA00022475"/>
    </source>
</evidence>
<comment type="caution">
    <text evidence="9">The sequence shown here is derived from an EMBL/GenBank/DDBJ whole genome shotgun (WGS) entry which is preliminary data.</text>
</comment>
<sequence length="602" mass="69529">MRLFKYFNVPIHSFRRKLLISYLFIILIPVLSALLIFGLNSYNQTKQYHEDFMNQLNKRTNVSLQDFFSNMARNSYYYLADSRLKKVLEKRYEQSDLEYIDDANVFQQTLDQVVLMNGYLEGIMFVGLNGRVYNSKDSEIWSISSVVSSIPEDWLRHDKVVITAPYKIANNDKKVVSIVRELSDINTNSADHALAKLDIKFKAIESILGGSAESNSEVGTIVAADGKLIYNSKGNSLADEDVARILSEFHKYESQQKNMLEIPISGKKYMFSMAKNTLTGWDIVQFLPVEVIDKAFQNNMQKYALLILLSLLIATYFAVLFSKRFFLPIYRLTKTMKLVDTGTLDWSMTEENRDDEIGQLVQSYNGMIQRLKESQETERLSNLLQKKAEMNMMQAQINPHFLYNTLNVVQSIADLHEMEQISLIASSLASMYRYNIKSSDDVTIENELEQLTNYIQIQQLRFMNKFQVVYEIDPVVLQSKILKFLLQPLVENAFYHGLEPKGGKGRLTIVMKKHGNILLIKIEDDGVGIGDEELYQIKSLFEQIIRDGYTKSKVHFGLCNVYARIKNFYGKDFWLWIDSKRGEGTRVEMMIPFIKEEKACTS</sequence>
<dbReference type="SMART" id="SM00387">
    <property type="entry name" value="HATPase_c"/>
    <property type="match status" value="1"/>
</dbReference>
<protein>
    <submittedName>
        <fullName evidence="9">Sensor histidine kinase</fullName>
    </submittedName>
</protein>
<dbReference type="Pfam" id="PF00672">
    <property type="entry name" value="HAMP"/>
    <property type="match status" value="1"/>
</dbReference>
<dbReference type="SUPFAM" id="SSF158472">
    <property type="entry name" value="HAMP domain-like"/>
    <property type="match status" value="1"/>
</dbReference>
<dbReference type="InterPro" id="IPR003594">
    <property type="entry name" value="HATPase_dom"/>
</dbReference>
<dbReference type="GO" id="GO:0000155">
    <property type="term" value="F:phosphorelay sensor kinase activity"/>
    <property type="evidence" value="ECO:0007669"/>
    <property type="project" value="InterPro"/>
</dbReference>
<evidence type="ECO:0000256" key="7">
    <source>
        <dbReference type="SAM" id="Phobius"/>
    </source>
</evidence>
<reference evidence="9 10" key="1">
    <citation type="submission" date="2019-02" db="EMBL/GenBank/DDBJ databases">
        <title>Paenibacillus sp. nov., isolated from surface-sterilized tissue of Thalictrum simplex L.</title>
        <authorList>
            <person name="Tuo L."/>
        </authorList>
    </citation>
    <scope>NUCLEOTIDE SEQUENCE [LARGE SCALE GENOMIC DNA]</scope>
    <source>
        <strain evidence="9 10">N2SHLJ1</strain>
    </source>
</reference>
<dbReference type="PROSITE" id="PS50885">
    <property type="entry name" value="HAMP"/>
    <property type="match status" value="1"/>
</dbReference>
<dbReference type="SUPFAM" id="SSF55874">
    <property type="entry name" value="ATPase domain of HSP90 chaperone/DNA topoisomerase II/histidine kinase"/>
    <property type="match status" value="1"/>
</dbReference>
<organism evidence="9 10">
    <name type="scientific">Paenibacillus thalictri</name>
    <dbReference type="NCBI Taxonomy" id="2527873"/>
    <lineage>
        <taxon>Bacteria</taxon>
        <taxon>Bacillati</taxon>
        <taxon>Bacillota</taxon>
        <taxon>Bacilli</taxon>
        <taxon>Bacillales</taxon>
        <taxon>Paenibacillaceae</taxon>
        <taxon>Paenibacillus</taxon>
    </lineage>
</organism>
<dbReference type="Proteomes" id="UP000293142">
    <property type="component" value="Unassembled WGS sequence"/>
</dbReference>
<dbReference type="GO" id="GO:0005886">
    <property type="term" value="C:plasma membrane"/>
    <property type="evidence" value="ECO:0007669"/>
    <property type="project" value="UniProtKB-SubCell"/>
</dbReference>
<evidence type="ECO:0000256" key="3">
    <source>
        <dbReference type="ARBA" id="ARBA00022553"/>
    </source>
</evidence>
<dbReference type="Pfam" id="PF02518">
    <property type="entry name" value="HATPase_c"/>
    <property type="match status" value="1"/>
</dbReference>
<evidence type="ECO:0000256" key="4">
    <source>
        <dbReference type="ARBA" id="ARBA00022679"/>
    </source>
</evidence>
<name>A0A4Q9DRR3_9BACL</name>
<feature type="transmembrane region" description="Helical" evidence="7">
    <location>
        <begin position="303"/>
        <end position="321"/>
    </location>
</feature>
<keyword evidence="6 7" id="KW-0472">Membrane</keyword>
<dbReference type="Pfam" id="PF06580">
    <property type="entry name" value="His_kinase"/>
    <property type="match status" value="1"/>
</dbReference>
<keyword evidence="7" id="KW-1133">Transmembrane helix</keyword>
<dbReference type="CDD" id="cd06225">
    <property type="entry name" value="HAMP"/>
    <property type="match status" value="1"/>
</dbReference>
<evidence type="ECO:0000313" key="10">
    <source>
        <dbReference type="Proteomes" id="UP000293142"/>
    </source>
</evidence>
<evidence type="ECO:0000313" key="9">
    <source>
        <dbReference type="EMBL" id="TBL76379.1"/>
    </source>
</evidence>
<dbReference type="Gene3D" id="6.10.340.10">
    <property type="match status" value="1"/>
</dbReference>
<dbReference type="RefSeq" id="WP_131015286.1">
    <property type="nucleotide sequence ID" value="NZ_SIRE01000014.1"/>
</dbReference>
<keyword evidence="4" id="KW-0808">Transferase</keyword>
<keyword evidence="10" id="KW-1185">Reference proteome</keyword>
<dbReference type="Gene3D" id="3.30.565.10">
    <property type="entry name" value="Histidine kinase-like ATPase, C-terminal domain"/>
    <property type="match status" value="1"/>
</dbReference>
<evidence type="ECO:0000259" key="8">
    <source>
        <dbReference type="PROSITE" id="PS50885"/>
    </source>
</evidence>
<dbReference type="OrthoDB" id="9776552at2"/>
<keyword evidence="2" id="KW-1003">Cell membrane</keyword>
<evidence type="ECO:0000256" key="5">
    <source>
        <dbReference type="ARBA" id="ARBA00022777"/>
    </source>
</evidence>
<accession>A0A4Q9DRR3</accession>
<gene>
    <name evidence="9" type="ORF">EYB31_20555</name>
</gene>
<dbReference type="InterPro" id="IPR050640">
    <property type="entry name" value="Bact_2-comp_sensor_kinase"/>
</dbReference>
<feature type="transmembrane region" description="Helical" evidence="7">
    <location>
        <begin position="20"/>
        <end position="39"/>
    </location>
</feature>
<keyword evidence="3" id="KW-0597">Phosphoprotein</keyword>
<dbReference type="InterPro" id="IPR010559">
    <property type="entry name" value="Sig_transdc_His_kin_internal"/>
</dbReference>
<dbReference type="CDD" id="cd18773">
    <property type="entry name" value="PDC1_HK_sensor"/>
    <property type="match status" value="1"/>
</dbReference>
<comment type="subcellular location">
    <subcellularLocation>
        <location evidence="1">Cell membrane</location>
        <topology evidence="1">Multi-pass membrane protein</topology>
    </subcellularLocation>
</comment>
<dbReference type="PANTHER" id="PTHR34220">
    <property type="entry name" value="SENSOR HISTIDINE KINASE YPDA"/>
    <property type="match status" value="1"/>
</dbReference>
<keyword evidence="5 9" id="KW-0418">Kinase</keyword>
<keyword evidence="7" id="KW-0812">Transmembrane</keyword>
<proteinExistence type="predicted"/>
<dbReference type="InterPro" id="IPR003660">
    <property type="entry name" value="HAMP_dom"/>
</dbReference>
<dbReference type="InterPro" id="IPR036890">
    <property type="entry name" value="HATPase_C_sf"/>
</dbReference>
<dbReference type="Gene3D" id="3.30.450.20">
    <property type="entry name" value="PAS domain"/>
    <property type="match status" value="2"/>
</dbReference>
<dbReference type="EMBL" id="SIRE01000014">
    <property type="protein sequence ID" value="TBL76379.1"/>
    <property type="molecule type" value="Genomic_DNA"/>
</dbReference>
<dbReference type="PANTHER" id="PTHR34220:SF7">
    <property type="entry name" value="SENSOR HISTIDINE KINASE YPDA"/>
    <property type="match status" value="1"/>
</dbReference>
<dbReference type="AlphaFoldDB" id="A0A4Q9DRR3"/>